<accession>A0AAD7YS22</accession>
<comment type="caution">
    <text evidence="1">Lacks conserved residue(s) required for the propagation of feature annotation.</text>
</comment>
<name>A0AAD7YS22_MYTSE</name>
<dbReference type="Gene3D" id="2.60.120.200">
    <property type="match status" value="1"/>
</dbReference>
<dbReference type="SUPFAM" id="SSF49899">
    <property type="entry name" value="Concanavalin A-like lectins/glucanases"/>
    <property type="match status" value="2"/>
</dbReference>
<feature type="region of interest" description="Disordered" evidence="2">
    <location>
        <begin position="1"/>
        <end position="22"/>
    </location>
</feature>
<dbReference type="PROSITE" id="PS50025">
    <property type="entry name" value="LAM_G_DOMAIN"/>
    <property type="match status" value="1"/>
</dbReference>
<evidence type="ECO:0000313" key="4">
    <source>
        <dbReference type="EMBL" id="KAJ8726016.1"/>
    </source>
</evidence>
<dbReference type="AlphaFoldDB" id="A0AAD7YS22"/>
<comment type="caution">
    <text evidence="4">The sequence shown here is derived from an EMBL/GenBank/DDBJ whole genome shotgun (WGS) entry which is preliminary data.</text>
</comment>
<dbReference type="InterPro" id="IPR001791">
    <property type="entry name" value="Laminin_G"/>
</dbReference>
<protein>
    <recommendedName>
        <fullName evidence="3">Laminin G domain-containing protein</fullName>
    </recommendedName>
</protein>
<dbReference type="EMBL" id="JARGEI010000009">
    <property type="protein sequence ID" value="KAJ8726016.1"/>
    <property type="molecule type" value="Genomic_DNA"/>
</dbReference>
<reference evidence="4" key="1">
    <citation type="submission" date="2023-03" db="EMBL/GenBank/DDBJ databases">
        <title>Chromosome-level genomes of two armyworms, Mythimna separata and Mythimna loreyi, provide insights into the biosynthesis and reception of sex pheromones.</title>
        <authorList>
            <person name="Zhao H."/>
        </authorList>
    </citation>
    <scope>NUCLEOTIDE SEQUENCE</scope>
    <source>
        <strain evidence="4">BeijingLab</strain>
        <tissue evidence="4">Pupa</tissue>
    </source>
</reference>
<evidence type="ECO:0000256" key="2">
    <source>
        <dbReference type="SAM" id="MobiDB-lite"/>
    </source>
</evidence>
<evidence type="ECO:0000256" key="1">
    <source>
        <dbReference type="PROSITE-ProRule" id="PRU00122"/>
    </source>
</evidence>
<organism evidence="4 5">
    <name type="scientific">Mythimna separata</name>
    <name type="common">Oriental armyworm</name>
    <name type="synonym">Pseudaletia separata</name>
    <dbReference type="NCBI Taxonomy" id="271217"/>
    <lineage>
        <taxon>Eukaryota</taxon>
        <taxon>Metazoa</taxon>
        <taxon>Ecdysozoa</taxon>
        <taxon>Arthropoda</taxon>
        <taxon>Hexapoda</taxon>
        <taxon>Insecta</taxon>
        <taxon>Pterygota</taxon>
        <taxon>Neoptera</taxon>
        <taxon>Endopterygota</taxon>
        <taxon>Lepidoptera</taxon>
        <taxon>Glossata</taxon>
        <taxon>Ditrysia</taxon>
        <taxon>Noctuoidea</taxon>
        <taxon>Noctuidae</taxon>
        <taxon>Noctuinae</taxon>
        <taxon>Hadenini</taxon>
        <taxon>Mythimna</taxon>
    </lineage>
</organism>
<proteinExistence type="predicted"/>
<keyword evidence="5" id="KW-1185">Reference proteome</keyword>
<dbReference type="InterPro" id="IPR013320">
    <property type="entry name" value="ConA-like_dom_sf"/>
</dbReference>
<evidence type="ECO:0000313" key="5">
    <source>
        <dbReference type="Proteomes" id="UP001231518"/>
    </source>
</evidence>
<gene>
    <name evidence="4" type="ORF">PYW07_000714</name>
</gene>
<evidence type="ECO:0000259" key="3">
    <source>
        <dbReference type="PROSITE" id="PS50025"/>
    </source>
</evidence>
<dbReference type="Proteomes" id="UP001231518">
    <property type="component" value="Chromosome 10"/>
</dbReference>
<feature type="domain" description="Laminin G" evidence="3">
    <location>
        <begin position="73"/>
        <end position="251"/>
    </location>
</feature>
<dbReference type="Pfam" id="PF02210">
    <property type="entry name" value="Laminin_G_2"/>
    <property type="match status" value="1"/>
</dbReference>
<sequence length="320" mass="34736">MRPPQPRSAPHSPRYGTRSPAPGMLLTRLVYSGRTSRARQHAAAATTLSPALAALRDKVTRARHAADSISVSLTSAADAGVGCVRAYAVSGASPAVSRVALALSFDTRIRDGPLLYLMDDTQETESYMKLSVANSKLRLAWNLGSGEGLIVHPEVLQPTHDDADHTSYRIEIERIWNTARLVVERAGGAAVSASNSSAGGAAGLRAAQLWLGWPRHPAGLPACVHALYSDDRTVGLWNFLHQPKEAHCTGCTQRWYSGRGAEPSMVWFNGAGYVELKRSRARPADRRQFSVAFTFRTRDENALLFMALDTANVSVVLYSR</sequence>